<evidence type="ECO:0000313" key="4">
    <source>
        <dbReference type="Proteomes" id="UP000194469"/>
    </source>
</evidence>
<dbReference type="Pfam" id="PF00578">
    <property type="entry name" value="AhpC-TSA"/>
    <property type="match status" value="1"/>
</dbReference>
<organism evidence="3 4">
    <name type="scientific">Sphingopyxis terrae subsp. ummariensis</name>
    <dbReference type="NCBI Taxonomy" id="429001"/>
    <lineage>
        <taxon>Bacteria</taxon>
        <taxon>Pseudomonadati</taxon>
        <taxon>Pseudomonadota</taxon>
        <taxon>Alphaproteobacteria</taxon>
        <taxon>Sphingomonadales</taxon>
        <taxon>Sphingomonadaceae</taxon>
        <taxon>Sphingopyxis</taxon>
    </lineage>
</organism>
<dbReference type="InterPro" id="IPR050553">
    <property type="entry name" value="Thioredoxin_ResA/DsbE_sf"/>
</dbReference>
<dbReference type="InterPro" id="IPR041017">
    <property type="entry name" value="Thioredoxin_10"/>
</dbReference>
<dbReference type="RefSeq" id="WP_086456939.1">
    <property type="nucleotide sequence ID" value="NZ_FXWL01000002.1"/>
</dbReference>
<dbReference type="InterPro" id="IPR036249">
    <property type="entry name" value="Thioredoxin-like_sf"/>
</dbReference>
<dbReference type="Gene3D" id="2.60.120.260">
    <property type="entry name" value="Galactose-binding domain-like"/>
    <property type="match status" value="1"/>
</dbReference>
<protein>
    <submittedName>
        <fullName evidence="3">Thiol-disulfide isomerase or thioredoxin</fullName>
    </submittedName>
</protein>
<gene>
    <name evidence="3" type="ORF">SAMN06295984_1899</name>
</gene>
<sequence>MAKGRSIGFIAAALVAAGAVTATCFGDALGIAQAQSAPFGATSRPLEVLGSAKPWLAAVPGGPQALRGKVVMVNFWTYSCINSLRALPYLRAWNERYGDKGLVVVGVHAPEFAFEHDAAKVRLAASELKVGYPNLQDNDYAVWQRFANKGWPGFYFIDADGRVRGYRIGEGDYASGEQLIRKLLAEAGRDLSDVPVSPISGTGVEAEADWAHLGSPEAYIGYDKAKNFRSPGELRKDRTASYAAASDLDLNSWDLTGKWSVGHEFATLDGAAGAIRFRFHARDVHLVLGGASDGRPVRFRVTIDGAAPGANHGTDVDAAGWGEVREDRLYQLVRQRGGIADRTATVEFSRPGVRAYVFTFG</sequence>
<keyword evidence="4" id="KW-1185">Reference proteome</keyword>
<dbReference type="Proteomes" id="UP000194469">
    <property type="component" value="Unassembled WGS sequence"/>
</dbReference>
<proteinExistence type="predicted"/>
<dbReference type="PANTHER" id="PTHR42852:SF13">
    <property type="entry name" value="PROTEIN DIPZ"/>
    <property type="match status" value="1"/>
</dbReference>
<dbReference type="InterPro" id="IPR000866">
    <property type="entry name" value="AhpC/TSA"/>
</dbReference>
<dbReference type="GeneID" id="303002200"/>
<feature type="signal peptide" evidence="1">
    <location>
        <begin position="1"/>
        <end position="22"/>
    </location>
</feature>
<dbReference type="PROSITE" id="PS51352">
    <property type="entry name" value="THIOREDOXIN_2"/>
    <property type="match status" value="1"/>
</dbReference>
<dbReference type="Gene3D" id="3.40.30.10">
    <property type="entry name" value="Glutaredoxin"/>
    <property type="match status" value="1"/>
</dbReference>
<dbReference type="InterPro" id="IPR013766">
    <property type="entry name" value="Thioredoxin_domain"/>
</dbReference>
<dbReference type="GO" id="GO:0016209">
    <property type="term" value="F:antioxidant activity"/>
    <property type="evidence" value="ECO:0007669"/>
    <property type="project" value="InterPro"/>
</dbReference>
<keyword evidence="1" id="KW-0732">Signal</keyword>
<keyword evidence="3" id="KW-0413">Isomerase</keyword>
<evidence type="ECO:0000259" key="2">
    <source>
        <dbReference type="PROSITE" id="PS51352"/>
    </source>
</evidence>
<name>A0A1Y6FTJ8_9SPHN</name>
<dbReference type="Pfam" id="PF17991">
    <property type="entry name" value="Thioredoxin_10"/>
    <property type="match status" value="1"/>
</dbReference>
<reference evidence="4" key="1">
    <citation type="submission" date="2017-04" db="EMBL/GenBank/DDBJ databases">
        <authorList>
            <person name="Varghese N."/>
            <person name="Submissions S."/>
        </authorList>
    </citation>
    <scope>NUCLEOTIDE SEQUENCE [LARGE SCALE GENOMIC DNA]</scope>
    <source>
        <strain evidence="4">UI2</strain>
    </source>
</reference>
<dbReference type="AlphaFoldDB" id="A0A1Y6FTJ8"/>
<dbReference type="PANTHER" id="PTHR42852">
    <property type="entry name" value="THIOL:DISULFIDE INTERCHANGE PROTEIN DSBE"/>
    <property type="match status" value="1"/>
</dbReference>
<dbReference type="SUPFAM" id="SSF52833">
    <property type="entry name" value="Thioredoxin-like"/>
    <property type="match status" value="1"/>
</dbReference>
<feature type="domain" description="Thioredoxin" evidence="2">
    <location>
        <begin position="31"/>
        <end position="185"/>
    </location>
</feature>
<accession>A0A1Y6FTJ8</accession>
<evidence type="ECO:0000313" key="3">
    <source>
        <dbReference type="EMBL" id="SMQ76460.1"/>
    </source>
</evidence>
<feature type="chain" id="PRO_5012599496" evidence="1">
    <location>
        <begin position="23"/>
        <end position="361"/>
    </location>
</feature>
<dbReference type="EMBL" id="FXWL01000002">
    <property type="protein sequence ID" value="SMQ76460.1"/>
    <property type="molecule type" value="Genomic_DNA"/>
</dbReference>
<evidence type="ECO:0000256" key="1">
    <source>
        <dbReference type="SAM" id="SignalP"/>
    </source>
</evidence>
<dbReference type="GO" id="GO:0016491">
    <property type="term" value="F:oxidoreductase activity"/>
    <property type="evidence" value="ECO:0007669"/>
    <property type="project" value="InterPro"/>
</dbReference>
<dbReference type="GO" id="GO:0016853">
    <property type="term" value="F:isomerase activity"/>
    <property type="evidence" value="ECO:0007669"/>
    <property type="project" value="UniProtKB-KW"/>
</dbReference>